<dbReference type="Proteomes" id="UP001160148">
    <property type="component" value="Unassembled WGS sequence"/>
</dbReference>
<dbReference type="AlphaFoldDB" id="A0AAV0XW62"/>
<gene>
    <name evidence="2" type="ORF">MEUPH1_LOCUS26294</name>
</gene>
<sequence>MKKAKKIVPRRGSEPNPRPPQKVPKRPTSSTSPLQSSNKKQKQQDNEYLSSSETESMSSISEATLKDQISSQPTSGSLPTTICTSSPEKPNSSHSLSDSLVSISDDHDSKSSPSSTPATAAPPRLRVPPIIMKSTDYRQIAPKLFSFNL</sequence>
<evidence type="ECO:0000313" key="3">
    <source>
        <dbReference type="Proteomes" id="UP001160148"/>
    </source>
</evidence>
<dbReference type="EMBL" id="CARXXK010001030">
    <property type="protein sequence ID" value="CAI6372418.1"/>
    <property type="molecule type" value="Genomic_DNA"/>
</dbReference>
<keyword evidence="3" id="KW-1185">Reference proteome</keyword>
<feature type="compositionally biased region" description="Low complexity" evidence="1">
    <location>
        <begin position="111"/>
        <end position="123"/>
    </location>
</feature>
<feature type="compositionally biased region" description="Low complexity" evidence="1">
    <location>
        <begin position="92"/>
        <end position="103"/>
    </location>
</feature>
<reference evidence="2 3" key="1">
    <citation type="submission" date="2023-01" db="EMBL/GenBank/DDBJ databases">
        <authorList>
            <person name="Whitehead M."/>
        </authorList>
    </citation>
    <scope>NUCLEOTIDE SEQUENCE [LARGE SCALE GENOMIC DNA]</scope>
</reference>
<evidence type="ECO:0000313" key="2">
    <source>
        <dbReference type="EMBL" id="CAI6372418.1"/>
    </source>
</evidence>
<protein>
    <submittedName>
        <fullName evidence="2">Uncharacterized protein</fullName>
    </submittedName>
</protein>
<feature type="compositionally biased region" description="Polar residues" evidence="1">
    <location>
        <begin position="27"/>
        <end position="38"/>
    </location>
</feature>
<comment type="caution">
    <text evidence="2">The sequence shown here is derived from an EMBL/GenBank/DDBJ whole genome shotgun (WGS) entry which is preliminary data.</text>
</comment>
<feature type="region of interest" description="Disordered" evidence="1">
    <location>
        <begin position="1"/>
        <end position="130"/>
    </location>
</feature>
<feature type="compositionally biased region" description="Low complexity" evidence="1">
    <location>
        <begin position="50"/>
        <end position="62"/>
    </location>
</feature>
<name>A0AAV0XW62_9HEMI</name>
<accession>A0AAV0XW62</accession>
<evidence type="ECO:0000256" key="1">
    <source>
        <dbReference type="SAM" id="MobiDB-lite"/>
    </source>
</evidence>
<proteinExistence type="predicted"/>
<feature type="compositionally biased region" description="Polar residues" evidence="1">
    <location>
        <begin position="67"/>
        <end position="90"/>
    </location>
</feature>
<organism evidence="2 3">
    <name type="scientific">Macrosiphum euphorbiae</name>
    <name type="common">potato aphid</name>
    <dbReference type="NCBI Taxonomy" id="13131"/>
    <lineage>
        <taxon>Eukaryota</taxon>
        <taxon>Metazoa</taxon>
        <taxon>Ecdysozoa</taxon>
        <taxon>Arthropoda</taxon>
        <taxon>Hexapoda</taxon>
        <taxon>Insecta</taxon>
        <taxon>Pterygota</taxon>
        <taxon>Neoptera</taxon>
        <taxon>Paraneoptera</taxon>
        <taxon>Hemiptera</taxon>
        <taxon>Sternorrhyncha</taxon>
        <taxon>Aphidomorpha</taxon>
        <taxon>Aphidoidea</taxon>
        <taxon>Aphididae</taxon>
        <taxon>Macrosiphini</taxon>
        <taxon>Macrosiphum</taxon>
    </lineage>
</organism>